<dbReference type="RefSeq" id="WP_261616695.1">
    <property type="nucleotide sequence ID" value="NZ_JALIDZ010000006.1"/>
</dbReference>
<dbReference type="InterPro" id="IPR003718">
    <property type="entry name" value="OsmC/Ohr_fam"/>
</dbReference>
<organism evidence="1 2">
    <name type="scientific">Microbaculum marinisediminis</name>
    <dbReference type="NCBI Taxonomy" id="2931392"/>
    <lineage>
        <taxon>Bacteria</taxon>
        <taxon>Pseudomonadati</taxon>
        <taxon>Pseudomonadota</taxon>
        <taxon>Alphaproteobacteria</taxon>
        <taxon>Hyphomicrobiales</taxon>
        <taxon>Tepidamorphaceae</taxon>
        <taxon>Microbaculum</taxon>
    </lineage>
</organism>
<dbReference type="Pfam" id="PF02566">
    <property type="entry name" value="OsmC"/>
    <property type="match status" value="1"/>
</dbReference>
<sequence length="176" mass="18632">MTTPSANEKSFDQAALMGLINAIKEDPEVGKTVWKASTKWLGGFRSQAQIRDFTIGMDEPTGLGGSDTGPNMVEVVLGAYGCCLTTGYAANAALRGIDLEDIQIDLEGDLDLNAFLGLQTPQQCCPGYTNVRAKVTLKAPDATPEQIAELHEAVKATSPVGAILGRPVEVVTELHT</sequence>
<evidence type="ECO:0000313" key="2">
    <source>
        <dbReference type="Proteomes" id="UP001320898"/>
    </source>
</evidence>
<dbReference type="Proteomes" id="UP001320898">
    <property type="component" value="Unassembled WGS sequence"/>
</dbReference>
<dbReference type="InterPro" id="IPR052924">
    <property type="entry name" value="OsmC/Ohr_hydroprdx_reductase"/>
</dbReference>
<dbReference type="AlphaFoldDB" id="A0AAW5QZI0"/>
<dbReference type="PANTHER" id="PTHR35368:SF1">
    <property type="entry name" value="HYDROPEROXIDE REDUCTASE"/>
    <property type="match status" value="1"/>
</dbReference>
<dbReference type="Gene3D" id="3.30.300.20">
    <property type="match status" value="1"/>
</dbReference>
<dbReference type="SUPFAM" id="SSF82784">
    <property type="entry name" value="OsmC-like"/>
    <property type="match status" value="1"/>
</dbReference>
<dbReference type="EMBL" id="JALIDZ010000006">
    <property type="protein sequence ID" value="MCT8973113.1"/>
    <property type="molecule type" value="Genomic_DNA"/>
</dbReference>
<name>A0AAW5QZI0_9HYPH</name>
<gene>
    <name evidence="1" type="ORF">MUB46_14715</name>
</gene>
<comment type="caution">
    <text evidence="1">The sequence shown here is derived from an EMBL/GenBank/DDBJ whole genome shotgun (WGS) entry which is preliminary data.</text>
</comment>
<dbReference type="PANTHER" id="PTHR35368">
    <property type="entry name" value="HYDROPEROXIDE REDUCTASE"/>
    <property type="match status" value="1"/>
</dbReference>
<reference evidence="1 2" key="1">
    <citation type="submission" date="2022-04" db="EMBL/GenBank/DDBJ databases">
        <authorList>
            <person name="Ye Y.-Q."/>
            <person name="Du Z.-J."/>
        </authorList>
    </citation>
    <scope>NUCLEOTIDE SEQUENCE [LARGE SCALE GENOMIC DNA]</scope>
    <source>
        <strain evidence="1 2">A6E488</strain>
    </source>
</reference>
<evidence type="ECO:0000313" key="1">
    <source>
        <dbReference type="EMBL" id="MCT8973113.1"/>
    </source>
</evidence>
<keyword evidence="2" id="KW-1185">Reference proteome</keyword>
<dbReference type="InterPro" id="IPR015946">
    <property type="entry name" value="KH_dom-like_a/b"/>
</dbReference>
<protein>
    <submittedName>
        <fullName evidence="1">OsmC family protein</fullName>
    </submittedName>
</protein>
<accession>A0AAW5QZI0</accession>
<proteinExistence type="predicted"/>
<dbReference type="InterPro" id="IPR036102">
    <property type="entry name" value="OsmC/Ohrsf"/>
</dbReference>